<evidence type="ECO:0000313" key="2">
    <source>
        <dbReference type="EMBL" id="AJW29837.1"/>
    </source>
</evidence>
<dbReference type="AlphaFoldDB" id="A0A0D4ZZX8"/>
<gene>
    <name evidence="2" type="ORF">pLM8P1_p1</name>
</gene>
<dbReference type="EMBL" id="KM659088">
    <property type="protein sequence ID" value="AJW29837.1"/>
    <property type="molecule type" value="Genomic_DNA"/>
</dbReference>
<feature type="domain" description="Replication initiation protein-like C-terminal" evidence="1">
    <location>
        <begin position="122"/>
        <end position="179"/>
    </location>
</feature>
<dbReference type="InterPro" id="IPR003491">
    <property type="entry name" value="REP-like_C"/>
</dbReference>
<dbReference type="Pfam" id="PF02486">
    <property type="entry name" value="Rep_trans"/>
    <property type="match status" value="1"/>
</dbReference>
<accession>A0A0D4ZZX8</accession>
<protein>
    <submittedName>
        <fullName evidence="2">Replication initiator protein</fullName>
    </submittedName>
</protein>
<organism evidence="2">
    <name type="scientific">Pseudomonas sp. LM8</name>
    <dbReference type="NCBI Taxonomy" id="545908"/>
    <lineage>
        <taxon>Bacteria</taxon>
        <taxon>Pseudomonadati</taxon>
        <taxon>Pseudomonadota</taxon>
        <taxon>Gammaproteobacteria</taxon>
        <taxon>Pseudomonadales</taxon>
        <taxon>Pseudomonadaceae</taxon>
        <taxon>Pseudomonas</taxon>
    </lineage>
</organism>
<geneLocation type="plasmid" evidence="2">
    <name>pLM8P1</name>
</geneLocation>
<dbReference type="RefSeq" id="WP_181381911.1">
    <property type="nucleotide sequence ID" value="NZ_KM659088.1"/>
</dbReference>
<keyword evidence="2" id="KW-0614">Plasmid</keyword>
<reference evidence="2" key="1">
    <citation type="journal article" date="2015" name="Front. Microbiol.">
        <title>Diversity and role of plasmids in adaptation of bacteria inhabiting the Lubin copper mine in Poland, an environment rich in heavy metals.</title>
        <authorList>
            <person name="Dziewit L."/>
            <person name="Pyzik A."/>
            <person name="Szuplewska M."/>
            <person name="Matlakowska R."/>
            <person name="Mielnicki S."/>
            <person name="Wibberg D."/>
            <person name="Schluter A."/>
            <person name="Puhler A."/>
            <person name="Bartosik D."/>
        </authorList>
    </citation>
    <scope>NUCLEOTIDE SEQUENCE</scope>
    <source>
        <plasmid evidence="2">pLM8P1</plasmid>
    </source>
</reference>
<sequence length="288" mass="32136">MIRWDWYQSTVLVQDPQDSGLVEHLLRAWPLSDWAPAKNLNGYLYGGQIRRGDRTLCHVCWGGQNGVNCKTTSDESPVLADALRSFGKPHMPTRVDACEDWQEEGFFDSVSAALIQFAQDNRLAINQQGDWVRGEARTLYVGSKDSPVRLVLYEKGFEQGGDAPRDWVRLEVRVRPKREHRLAVGRWDPLDAFGASWVPDAIQFFGWDDLVKRAVGTVWKQSDTERARSALVKQYGAIMAQWAQDVGSWDALGPAIQAAISEADKNSRTGKKPLATGAATSTMPLAAY</sequence>
<name>A0A0D4ZZX8_9PSED</name>
<proteinExistence type="predicted"/>
<evidence type="ECO:0000259" key="1">
    <source>
        <dbReference type="Pfam" id="PF02486"/>
    </source>
</evidence>